<reference evidence="1" key="1">
    <citation type="submission" date="2022-10" db="EMBL/GenBank/DDBJ databases">
        <authorList>
            <person name="Chen Y."/>
            <person name="Dougan E. K."/>
            <person name="Chan C."/>
            <person name="Rhodes N."/>
            <person name="Thang M."/>
        </authorList>
    </citation>
    <scope>NUCLEOTIDE SEQUENCE</scope>
</reference>
<dbReference type="EMBL" id="CAMXCT030000438">
    <property type="protein sequence ID" value="CAL4766117.1"/>
    <property type="molecule type" value="Genomic_DNA"/>
</dbReference>
<keyword evidence="3" id="KW-1185">Reference proteome</keyword>
<evidence type="ECO:0000313" key="2">
    <source>
        <dbReference type="EMBL" id="CAL4766117.1"/>
    </source>
</evidence>
<dbReference type="AlphaFoldDB" id="A0A9P1BUC2"/>
<protein>
    <submittedName>
        <fullName evidence="1">Uncharacterized protein</fullName>
    </submittedName>
</protein>
<dbReference type="EMBL" id="CAMXCT010000438">
    <property type="protein sequence ID" value="CAI3978805.1"/>
    <property type="molecule type" value="Genomic_DNA"/>
</dbReference>
<dbReference type="Proteomes" id="UP001152797">
    <property type="component" value="Unassembled WGS sequence"/>
</dbReference>
<accession>A0A9P1BUC2</accession>
<proteinExistence type="predicted"/>
<sequence length="163" mass="17818">MAVVGESCASLTPYGVGATLAQLGSGGLPNDKKPKRHASLGRATHWSCAETMGTGNGADLRTIQYTVQKHPETVKAFRLEVPDLAWQPRIQHRPNPPDHLRCQRRSCTGLPAQRLKAESNSLHRSCVRSPVREREVVRIARIMGQSSLSSVPRDTPLGVLQNP</sequence>
<gene>
    <name evidence="1" type="ORF">C1SCF055_LOCUS6806</name>
</gene>
<organism evidence="1">
    <name type="scientific">Cladocopium goreaui</name>
    <dbReference type="NCBI Taxonomy" id="2562237"/>
    <lineage>
        <taxon>Eukaryota</taxon>
        <taxon>Sar</taxon>
        <taxon>Alveolata</taxon>
        <taxon>Dinophyceae</taxon>
        <taxon>Suessiales</taxon>
        <taxon>Symbiodiniaceae</taxon>
        <taxon>Cladocopium</taxon>
    </lineage>
</organism>
<reference evidence="2 3" key="2">
    <citation type="submission" date="2024-05" db="EMBL/GenBank/DDBJ databases">
        <authorList>
            <person name="Chen Y."/>
            <person name="Shah S."/>
            <person name="Dougan E. K."/>
            <person name="Thang M."/>
            <person name="Chan C."/>
        </authorList>
    </citation>
    <scope>NUCLEOTIDE SEQUENCE [LARGE SCALE GENOMIC DNA]</scope>
</reference>
<dbReference type="OrthoDB" id="447695at2759"/>
<name>A0A9P1BUC2_9DINO</name>
<evidence type="ECO:0000313" key="3">
    <source>
        <dbReference type="Proteomes" id="UP001152797"/>
    </source>
</evidence>
<comment type="caution">
    <text evidence="1">The sequence shown here is derived from an EMBL/GenBank/DDBJ whole genome shotgun (WGS) entry which is preliminary data.</text>
</comment>
<dbReference type="EMBL" id="CAMXCT020000438">
    <property type="protein sequence ID" value="CAL1132180.1"/>
    <property type="molecule type" value="Genomic_DNA"/>
</dbReference>
<evidence type="ECO:0000313" key="1">
    <source>
        <dbReference type="EMBL" id="CAI3978805.1"/>
    </source>
</evidence>